<dbReference type="InterPro" id="IPR027843">
    <property type="entry name" value="DUF4440"/>
</dbReference>
<feature type="domain" description="DUF4440" evidence="1">
    <location>
        <begin position="12"/>
        <end position="111"/>
    </location>
</feature>
<evidence type="ECO:0000313" key="2">
    <source>
        <dbReference type="EMBL" id="KAA0920137.1"/>
    </source>
</evidence>
<evidence type="ECO:0000313" key="3">
    <source>
        <dbReference type="Proteomes" id="UP000325291"/>
    </source>
</evidence>
<dbReference type="EMBL" id="VINQ01000002">
    <property type="protein sequence ID" value="KAA0920137.1"/>
    <property type="molecule type" value="Genomic_DNA"/>
</dbReference>
<name>A0A5A9ZSD3_9RHOB</name>
<protein>
    <submittedName>
        <fullName evidence="2">Nuclear transport factor 2 family protein</fullName>
    </submittedName>
</protein>
<organism evidence="2 3">
    <name type="scientific">Aquicoccus porphyridii</name>
    <dbReference type="NCBI Taxonomy" id="1852029"/>
    <lineage>
        <taxon>Bacteria</taxon>
        <taxon>Pseudomonadati</taxon>
        <taxon>Pseudomonadota</taxon>
        <taxon>Alphaproteobacteria</taxon>
        <taxon>Rhodobacterales</taxon>
        <taxon>Paracoccaceae</taxon>
        <taxon>Aquicoccus</taxon>
    </lineage>
</organism>
<dbReference type="AlphaFoldDB" id="A0A5A9ZSD3"/>
<gene>
    <name evidence="2" type="ORF">FLO80_03175</name>
</gene>
<dbReference type="RefSeq" id="WP_111364005.1">
    <property type="nucleotide sequence ID" value="NZ_VINQ01000002.1"/>
</dbReference>
<dbReference type="InterPro" id="IPR032710">
    <property type="entry name" value="NTF2-like_dom_sf"/>
</dbReference>
<accession>A0A5A9ZSD3</accession>
<dbReference type="Pfam" id="PF14534">
    <property type="entry name" value="DUF4440"/>
    <property type="match status" value="1"/>
</dbReference>
<sequence length="125" mass="13460">MAEVELAELLCMEEKVWQALVEGDAGADAALLAPDFVGVYPDGIAGRDAHAGQLSDGPTVERYALGMARVVPVGGDHAMLIYRARYRRVGAVADEVMYVSSLWQRHGGTWRNIFSQDTPEGSGVP</sequence>
<dbReference type="SUPFAM" id="SSF54427">
    <property type="entry name" value="NTF2-like"/>
    <property type="match status" value="1"/>
</dbReference>
<dbReference type="Proteomes" id="UP000325291">
    <property type="component" value="Unassembled WGS sequence"/>
</dbReference>
<keyword evidence="3" id="KW-1185">Reference proteome</keyword>
<reference evidence="2 3" key="1">
    <citation type="submission" date="2019-07" db="EMBL/GenBank/DDBJ databases">
        <title>Aquicoccus porphyridii gen. nov., sp. nov., isolated from a small marine red alga, Porphyridium marinum.</title>
        <authorList>
            <person name="Liu L."/>
        </authorList>
    </citation>
    <scope>NUCLEOTIDE SEQUENCE [LARGE SCALE GENOMIC DNA]</scope>
    <source>
        <strain evidence="2 3">L1 8-17</strain>
    </source>
</reference>
<dbReference type="Gene3D" id="3.10.450.50">
    <property type="match status" value="1"/>
</dbReference>
<evidence type="ECO:0000259" key="1">
    <source>
        <dbReference type="Pfam" id="PF14534"/>
    </source>
</evidence>
<comment type="caution">
    <text evidence="2">The sequence shown here is derived from an EMBL/GenBank/DDBJ whole genome shotgun (WGS) entry which is preliminary data.</text>
</comment>
<proteinExistence type="predicted"/>